<evidence type="ECO:0000256" key="1">
    <source>
        <dbReference type="SAM" id="Phobius"/>
    </source>
</evidence>
<keyword evidence="1" id="KW-0812">Transmembrane</keyword>
<dbReference type="PANTHER" id="PTHR35043:SF7">
    <property type="entry name" value="TRANSCRIPTION FACTOR DOMAIN-CONTAINING PROTEIN"/>
    <property type="match status" value="1"/>
</dbReference>
<feature type="transmembrane region" description="Helical" evidence="1">
    <location>
        <begin position="206"/>
        <end position="228"/>
    </location>
</feature>
<accession>A0A8H5EUQ3</accession>
<keyword evidence="1" id="KW-1133">Transmembrane helix</keyword>
<feature type="transmembrane region" description="Helical" evidence="1">
    <location>
        <begin position="240"/>
        <end position="261"/>
    </location>
</feature>
<organism evidence="2 3">
    <name type="scientific">Psilocybe cf. subviscida</name>
    <dbReference type="NCBI Taxonomy" id="2480587"/>
    <lineage>
        <taxon>Eukaryota</taxon>
        <taxon>Fungi</taxon>
        <taxon>Dikarya</taxon>
        <taxon>Basidiomycota</taxon>
        <taxon>Agaricomycotina</taxon>
        <taxon>Agaricomycetes</taxon>
        <taxon>Agaricomycetidae</taxon>
        <taxon>Agaricales</taxon>
        <taxon>Agaricineae</taxon>
        <taxon>Strophariaceae</taxon>
        <taxon>Psilocybe</taxon>
    </lineage>
</organism>
<sequence length="326" mass="35880">MTHGHFLQMGGFALHRSSERGGDFICVLFPDVLGNLSSKNRITFPMITSDEIKDRSKGDSLSKSIALGQTLWFLAQCVSRPAQGLVTTELELVTLAFAALNGFMYFFWWYKPLDIAVQVPVYLCNAKDDPEFDEYIAEVEGKKQQKSSHKLTFTSILEIVFIGPISRFRDMSDITTSSRGAVIISGATSVPTYHAYGMSILRTSKAIISASLIGIFFGAIHVAGWNFAFQTTAERLCWRIASLIMLGVPALMIPVEALSAAEWKSRKVAAVLDIIRVLPAALLVYLGVPAYIIARIAILVLALMGLRNLPDSALKSVDWSSFLPHI</sequence>
<reference evidence="2 3" key="1">
    <citation type="journal article" date="2020" name="ISME J.">
        <title>Uncovering the hidden diversity of litter-decomposition mechanisms in mushroom-forming fungi.</title>
        <authorList>
            <person name="Floudas D."/>
            <person name="Bentzer J."/>
            <person name="Ahren D."/>
            <person name="Johansson T."/>
            <person name="Persson P."/>
            <person name="Tunlid A."/>
        </authorList>
    </citation>
    <scope>NUCLEOTIDE SEQUENCE [LARGE SCALE GENOMIC DNA]</scope>
    <source>
        <strain evidence="2 3">CBS 101986</strain>
    </source>
</reference>
<keyword evidence="1" id="KW-0472">Membrane</keyword>
<feature type="transmembrane region" description="Helical" evidence="1">
    <location>
        <begin position="281"/>
        <end position="306"/>
    </location>
</feature>
<evidence type="ECO:0000313" key="3">
    <source>
        <dbReference type="Proteomes" id="UP000567179"/>
    </source>
</evidence>
<comment type="caution">
    <text evidence="2">The sequence shown here is derived from an EMBL/GenBank/DDBJ whole genome shotgun (WGS) entry which is preliminary data.</text>
</comment>
<gene>
    <name evidence="2" type="ORF">D9619_002375</name>
</gene>
<keyword evidence="3" id="KW-1185">Reference proteome</keyword>
<dbReference type="OrthoDB" id="9451547at2759"/>
<dbReference type="PANTHER" id="PTHR35043">
    <property type="entry name" value="TRANSCRIPTION FACTOR DOMAIN-CONTAINING PROTEIN"/>
    <property type="match status" value="1"/>
</dbReference>
<evidence type="ECO:0000313" key="2">
    <source>
        <dbReference type="EMBL" id="KAF5313032.1"/>
    </source>
</evidence>
<dbReference type="EMBL" id="JAACJJ010000056">
    <property type="protein sequence ID" value="KAF5313032.1"/>
    <property type="molecule type" value="Genomic_DNA"/>
</dbReference>
<dbReference type="Proteomes" id="UP000567179">
    <property type="component" value="Unassembled WGS sequence"/>
</dbReference>
<proteinExistence type="predicted"/>
<name>A0A8H5EUQ3_9AGAR</name>
<dbReference type="AlphaFoldDB" id="A0A8H5EUQ3"/>
<protein>
    <submittedName>
        <fullName evidence="2">Uncharacterized protein</fullName>
    </submittedName>
</protein>